<proteinExistence type="predicted"/>
<dbReference type="PANTHER" id="PTHR43671">
    <property type="entry name" value="SERINE/THREONINE-PROTEIN KINASE NEK"/>
    <property type="match status" value="1"/>
</dbReference>
<evidence type="ECO:0000256" key="1">
    <source>
        <dbReference type="ARBA" id="ARBA00022679"/>
    </source>
</evidence>
<dbReference type="InterPro" id="IPR050660">
    <property type="entry name" value="NEK_Ser/Thr_kinase"/>
</dbReference>
<organism evidence="5 6">
    <name type="scientific">Chromobacterium vaccinii</name>
    <dbReference type="NCBI Taxonomy" id="1108595"/>
    <lineage>
        <taxon>Bacteria</taxon>
        <taxon>Pseudomonadati</taxon>
        <taxon>Pseudomonadota</taxon>
        <taxon>Betaproteobacteria</taxon>
        <taxon>Neisseriales</taxon>
        <taxon>Chromobacteriaceae</taxon>
        <taxon>Chromobacterium</taxon>
    </lineage>
</organism>
<reference evidence="5 6" key="1">
    <citation type="submission" date="2016-10" db="EMBL/GenBank/DDBJ databases">
        <title>Chromobacterium muskegensis sp. nov., an insecticidal bacterium isolated from Sphagnum bogs.</title>
        <authorList>
            <person name="Sparks M.E."/>
            <person name="Blackburn M.B."/>
            <person name="Gundersen-Rindal D.E."/>
            <person name="Mitchell A."/>
            <person name="Farrar R."/>
            <person name="Kuhar D."/>
        </authorList>
    </citation>
    <scope>NUCLEOTIDE SEQUENCE [LARGE SCALE GENOMIC DNA]</scope>
    <source>
        <strain evidence="5 6">21-1</strain>
    </source>
</reference>
<dbReference type="PROSITE" id="PS00108">
    <property type="entry name" value="PROTEIN_KINASE_ST"/>
    <property type="match status" value="1"/>
</dbReference>
<evidence type="ECO:0000256" key="4">
    <source>
        <dbReference type="ARBA" id="ARBA00022840"/>
    </source>
</evidence>
<dbReference type="PANTHER" id="PTHR43671:SF106">
    <property type="entry name" value="NIMA-LIKE KINASE"/>
    <property type="match status" value="1"/>
</dbReference>
<evidence type="ECO:0000313" key="6">
    <source>
        <dbReference type="Proteomes" id="UP000178776"/>
    </source>
</evidence>
<dbReference type="Pfam" id="PF00069">
    <property type="entry name" value="Pkinase"/>
    <property type="match status" value="1"/>
</dbReference>
<dbReference type="GO" id="GO:0005524">
    <property type="term" value="F:ATP binding"/>
    <property type="evidence" value="ECO:0007669"/>
    <property type="project" value="UniProtKB-KW"/>
</dbReference>
<dbReference type="CDD" id="cd14014">
    <property type="entry name" value="STKc_PknB_like"/>
    <property type="match status" value="1"/>
</dbReference>
<dbReference type="AlphaFoldDB" id="A0A1D9LGB0"/>
<evidence type="ECO:0000256" key="3">
    <source>
        <dbReference type="ARBA" id="ARBA00022777"/>
    </source>
</evidence>
<dbReference type="InterPro" id="IPR008271">
    <property type="entry name" value="Ser/Thr_kinase_AS"/>
</dbReference>
<evidence type="ECO:0000313" key="5">
    <source>
        <dbReference type="EMBL" id="AOZ50309.1"/>
    </source>
</evidence>
<sequence length="324" mass="36643">MTQSSKQTPLPAGYRLAEYTIVRQLSVGGFSVVYLALDDDDRKFAIKEYLPRNLAERKQDCAITVPHELDRDAFNLGLKCFFEEGRVLSGISHPAVVRVSNFFRANQTVYMVMEYADGRSLGRELELVGGRMEERLIRKWFAALLSGLREVHSQRLLHLDIKPANIYLRRSGVPLLLDFGASRQTLSRKDKHFAAMYTPGFAAPEQYEKDQPLGPWTDIYGIGACLYVCMGGETPQAARERREQDLLVPASQAFRCQYSRELTTLCDRCLTLEPNLRPASVLEIQKILQQTEYSQPERLSAGEGNRLVGWIKGLAGGRHKEGQE</sequence>
<dbReference type="PROSITE" id="PS50011">
    <property type="entry name" value="PROTEIN_KINASE_DOM"/>
    <property type="match status" value="1"/>
</dbReference>
<dbReference type="RefSeq" id="WP_046168353.1">
    <property type="nucleotide sequence ID" value="NZ_CP017707.1"/>
</dbReference>
<dbReference type="SUPFAM" id="SSF56112">
    <property type="entry name" value="Protein kinase-like (PK-like)"/>
    <property type="match status" value="1"/>
</dbReference>
<dbReference type="Proteomes" id="UP000178776">
    <property type="component" value="Chromosome"/>
</dbReference>
<keyword evidence="3 5" id="KW-0418">Kinase</keyword>
<keyword evidence="4" id="KW-0067">ATP-binding</keyword>
<evidence type="ECO:0000256" key="2">
    <source>
        <dbReference type="ARBA" id="ARBA00022741"/>
    </source>
</evidence>
<dbReference type="InterPro" id="IPR011009">
    <property type="entry name" value="Kinase-like_dom_sf"/>
</dbReference>
<dbReference type="GO" id="GO:0004674">
    <property type="term" value="F:protein serine/threonine kinase activity"/>
    <property type="evidence" value="ECO:0007669"/>
    <property type="project" value="UniProtKB-KW"/>
</dbReference>
<dbReference type="SMART" id="SM00220">
    <property type="entry name" value="S_TKc"/>
    <property type="match status" value="1"/>
</dbReference>
<name>A0A1D9LGB0_9NEIS</name>
<keyword evidence="1" id="KW-0808">Transferase</keyword>
<dbReference type="EMBL" id="CP017707">
    <property type="protein sequence ID" value="AOZ50309.1"/>
    <property type="molecule type" value="Genomic_DNA"/>
</dbReference>
<keyword evidence="2" id="KW-0547">Nucleotide-binding</keyword>
<protein>
    <submittedName>
        <fullName evidence="5">Serine/threonine protein kinase</fullName>
    </submittedName>
</protein>
<gene>
    <name evidence="5" type="ORF">BKX93_10070</name>
</gene>
<dbReference type="GeneID" id="68841563"/>
<dbReference type="STRING" id="1108595.BKX93_10070"/>
<dbReference type="InterPro" id="IPR000719">
    <property type="entry name" value="Prot_kinase_dom"/>
</dbReference>
<dbReference type="Gene3D" id="1.10.510.10">
    <property type="entry name" value="Transferase(Phosphotransferase) domain 1"/>
    <property type="match status" value="1"/>
</dbReference>
<accession>A0A1D9LGB0</accession>
<keyword evidence="5" id="KW-0723">Serine/threonine-protein kinase</keyword>
<dbReference type="KEGG" id="cvc:BKX93_10070"/>